<proteinExistence type="inferred from homology"/>
<reference evidence="8" key="1">
    <citation type="journal article" date="2018" name="Nat. Microbiol.">
        <title>Leveraging single-cell genomics to expand the fungal tree of life.</title>
        <authorList>
            <person name="Ahrendt S.R."/>
            <person name="Quandt C.A."/>
            <person name="Ciobanu D."/>
            <person name="Clum A."/>
            <person name="Salamov A."/>
            <person name="Andreopoulos B."/>
            <person name="Cheng J.F."/>
            <person name="Woyke T."/>
            <person name="Pelin A."/>
            <person name="Henrissat B."/>
            <person name="Reynolds N.K."/>
            <person name="Benny G.L."/>
            <person name="Smith M.E."/>
            <person name="James T.Y."/>
            <person name="Grigoriev I.V."/>
        </authorList>
    </citation>
    <scope>NUCLEOTIDE SEQUENCE [LARGE SCALE GENOMIC DNA]</scope>
    <source>
        <strain evidence="8">RSA 468</strain>
    </source>
</reference>
<dbReference type="Pfam" id="PF11698">
    <property type="entry name" value="V-ATPase_H_C"/>
    <property type="match status" value="1"/>
</dbReference>
<feature type="domain" description="ATPase V1 complex subunit H C-terminal" evidence="6">
    <location>
        <begin position="329"/>
        <end position="446"/>
    </location>
</feature>
<gene>
    <name evidence="7" type="ORF">BJ085DRAFT_20974</name>
</gene>
<keyword evidence="4 5" id="KW-0406">Ion transport</keyword>
<dbReference type="EMBL" id="ML002613">
    <property type="protein sequence ID" value="RKP36677.1"/>
    <property type="molecule type" value="Genomic_DNA"/>
</dbReference>
<dbReference type="Pfam" id="PF03224">
    <property type="entry name" value="V-ATPase_H_N"/>
    <property type="match status" value="1"/>
</dbReference>
<evidence type="ECO:0000256" key="5">
    <source>
        <dbReference type="PIRNR" id="PIRNR032184"/>
    </source>
</evidence>
<evidence type="ECO:0000256" key="1">
    <source>
        <dbReference type="ARBA" id="ARBA00008613"/>
    </source>
</evidence>
<evidence type="ECO:0000256" key="4">
    <source>
        <dbReference type="ARBA" id="ARBA00023065"/>
    </source>
</evidence>
<comment type="function">
    <text evidence="5">Subunit of the V1 complex of vacuolar(H+)-ATPase (V-ATPase), a multisubunit enzyme composed of a peripheral complex (V1) that hydrolyzes ATP and a membrane integral complex (V0) that translocates protons. V-ATPase is responsible for acidifying and maintaining the pH of intracellular compartments.</text>
</comment>
<comment type="similarity">
    <text evidence="1 5">Belongs to the V-ATPase H subunit family.</text>
</comment>
<dbReference type="Gene3D" id="1.25.40.150">
    <property type="entry name" value="V-type ATPase, subunit H, C-terminal domain"/>
    <property type="match status" value="1"/>
</dbReference>
<dbReference type="Proteomes" id="UP000268162">
    <property type="component" value="Unassembled WGS sequence"/>
</dbReference>
<dbReference type="PIRSF" id="PIRSF032184">
    <property type="entry name" value="ATPase_V1_H"/>
    <property type="match status" value="1"/>
</dbReference>
<name>A0A4P9ZT79_9FUNG</name>
<keyword evidence="2 5" id="KW-0813">Transport</keyword>
<evidence type="ECO:0000256" key="3">
    <source>
        <dbReference type="ARBA" id="ARBA00022781"/>
    </source>
</evidence>
<dbReference type="InterPro" id="IPR011989">
    <property type="entry name" value="ARM-like"/>
</dbReference>
<evidence type="ECO:0000256" key="2">
    <source>
        <dbReference type="ARBA" id="ARBA00022448"/>
    </source>
</evidence>
<dbReference type="GO" id="GO:0000329">
    <property type="term" value="C:fungal-type vacuole membrane"/>
    <property type="evidence" value="ECO:0007669"/>
    <property type="project" value="TreeGrafter"/>
</dbReference>
<dbReference type="InterPro" id="IPR016024">
    <property type="entry name" value="ARM-type_fold"/>
</dbReference>
<dbReference type="Gene3D" id="1.25.10.10">
    <property type="entry name" value="Leucine-rich Repeat Variant"/>
    <property type="match status" value="1"/>
</dbReference>
<dbReference type="InterPro" id="IPR038497">
    <property type="entry name" value="ATPase_V1-cplx_hsu_C_sf"/>
</dbReference>
<accession>A0A4P9ZT79</accession>
<dbReference type="GO" id="GO:0000221">
    <property type="term" value="C:vacuolar proton-transporting V-type ATPase, V1 domain"/>
    <property type="evidence" value="ECO:0007669"/>
    <property type="project" value="UniProtKB-UniRule"/>
</dbReference>
<dbReference type="InterPro" id="IPR004908">
    <property type="entry name" value="ATPase_V1-cplx_hsu"/>
</dbReference>
<protein>
    <recommendedName>
        <fullName evidence="5">V-type proton ATPase subunit H</fullName>
    </recommendedName>
</protein>
<sequence length="448" mass="51002">MAQLDISSSAISIPTLLIVNRYFDEVTSNIRERPMPWEGYQRASLITEQELLLLRNYSSRTGLKDQPTAEKYIDLFLILINKLSRMDALQYILVAFDDTIQKFPDTLVYLCQLEVKSEGSPFNTLKRCLGKDDDYLNLKAAKIITDLLNHASPKFVQTFDFTDLLLWLNRQLQSENPNVVDVSVQILQGLLKLRSFRPVFYGKAHLMNIFMGLIQASREGNPQMLYQLLFCLWLLSFEPIISDSLDKQYGVISQLVAIAKGASKEKLTRIVMATLKNLLVTAPGDNLAAMVAVKLLNFCDNLATRKWTDEDILDDIEFIRQELTERFQKLSTWDEYVSEVESGHLSWTPSHQSDAFWKMHASQLAADRGRLLNCLAHALNVPNQDPTVLAVAAHDIGQFVKYYPLGKKMVQDSGAKQKIMELLTHPNADVKYRALVALQVLMSHAWDQ</sequence>
<evidence type="ECO:0000259" key="6">
    <source>
        <dbReference type="Pfam" id="PF11698"/>
    </source>
</evidence>
<dbReference type="SUPFAM" id="SSF48371">
    <property type="entry name" value="ARM repeat"/>
    <property type="match status" value="1"/>
</dbReference>
<dbReference type="STRING" id="215637.A0A4P9ZT79"/>
<dbReference type="PANTHER" id="PTHR10698">
    <property type="entry name" value="V-TYPE PROTON ATPASE SUBUNIT H"/>
    <property type="match status" value="1"/>
</dbReference>
<dbReference type="AlphaFoldDB" id="A0A4P9ZT79"/>
<keyword evidence="8" id="KW-1185">Reference proteome</keyword>
<dbReference type="PANTHER" id="PTHR10698:SF0">
    <property type="entry name" value="V-TYPE PROTON ATPASE SUBUNIT H"/>
    <property type="match status" value="1"/>
</dbReference>
<evidence type="ECO:0000313" key="7">
    <source>
        <dbReference type="EMBL" id="RKP36677.1"/>
    </source>
</evidence>
<dbReference type="GO" id="GO:0046961">
    <property type="term" value="F:proton-transporting ATPase activity, rotational mechanism"/>
    <property type="evidence" value="ECO:0007669"/>
    <property type="project" value="UniProtKB-UniRule"/>
</dbReference>
<evidence type="ECO:0000313" key="8">
    <source>
        <dbReference type="Proteomes" id="UP000268162"/>
    </source>
</evidence>
<organism evidence="7 8">
    <name type="scientific">Dimargaris cristalligena</name>
    <dbReference type="NCBI Taxonomy" id="215637"/>
    <lineage>
        <taxon>Eukaryota</taxon>
        <taxon>Fungi</taxon>
        <taxon>Fungi incertae sedis</taxon>
        <taxon>Zoopagomycota</taxon>
        <taxon>Kickxellomycotina</taxon>
        <taxon>Dimargaritomycetes</taxon>
        <taxon>Dimargaritales</taxon>
        <taxon>Dimargaritaceae</taxon>
        <taxon>Dimargaris</taxon>
    </lineage>
</organism>
<dbReference type="InterPro" id="IPR011987">
    <property type="entry name" value="ATPase_V1-cplx_hsu_C"/>
</dbReference>
<comment type="subunit">
    <text evidence="5">V-ATPase is a heteromultimeric enzyme made up of two complexes: the ATP-hydrolytic V1 complex and the proton translocation V0 complex.</text>
</comment>
<keyword evidence="3 5" id="KW-0375">Hydrogen ion transport</keyword>